<reference evidence="1 2" key="1">
    <citation type="submission" date="2023-08" db="EMBL/GenBank/DDBJ databases">
        <title>Functional and genomic diversity of the sorghum phyllosphere microbiome.</title>
        <authorList>
            <person name="Shade A."/>
        </authorList>
    </citation>
    <scope>NUCLEOTIDE SEQUENCE [LARGE SCALE GENOMIC DNA]</scope>
    <source>
        <strain evidence="1 2">SORGH_AS_0445</strain>
    </source>
</reference>
<proteinExistence type="predicted"/>
<protein>
    <submittedName>
        <fullName evidence="1">RNA polymerase sigma factor</fullName>
    </submittedName>
</protein>
<accession>A0ABU1HVF1</accession>
<sequence>MTRAELLRAAGRPSDAMDAYDRAISLASNDAEIAHLTWRRDEIAVPLVPGPSGTTSNGESR</sequence>
<name>A0ABU1HVF1_9MICO</name>
<dbReference type="EMBL" id="JAVIZQ010000001">
    <property type="protein sequence ID" value="MDR6143787.1"/>
    <property type="molecule type" value="Genomic_DNA"/>
</dbReference>
<organism evidence="1 2">
    <name type="scientific">Microbacterium foliorum</name>
    <dbReference type="NCBI Taxonomy" id="104336"/>
    <lineage>
        <taxon>Bacteria</taxon>
        <taxon>Bacillati</taxon>
        <taxon>Actinomycetota</taxon>
        <taxon>Actinomycetes</taxon>
        <taxon>Micrococcales</taxon>
        <taxon>Microbacteriaceae</taxon>
        <taxon>Microbacterium</taxon>
    </lineage>
</organism>
<dbReference type="SUPFAM" id="SSF48452">
    <property type="entry name" value="TPR-like"/>
    <property type="match status" value="1"/>
</dbReference>
<comment type="caution">
    <text evidence="1">The sequence shown here is derived from an EMBL/GenBank/DDBJ whole genome shotgun (WGS) entry which is preliminary data.</text>
</comment>
<dbReference type="InterPro" id="IPR011990">
    <property type="entry name" value="TPR-like_helical_dom_sf"/>
</dbReference>
<dbReference type="Proteomes" id="UP001249291">
    <property type="component" value="Unassembled WGS sequence"/>
</dbReference>
<evidence type="ECO:0000313" key="2">
    <source>
        <dbReference type="Proteomes" id="UP001249291"/>
    </source>
</evidence>
<evidence type="ECO:0000313" key="1">
    <source>
        <dbReference type="EMBL" id="MDR6143787.1"/>
    </source>
</evidence>
<keyword evidence="2" id="KW-1185">Reference proteome</keyword>
<gene>
    <name evidence="1" type="ORF">QE375_003341</name>
</gene>
<dbReference type="RefSeq" id="WP_309693297.1">
    <property type="nucleotide sequence ID" value="NZ_JAVIZQ010000001.1"/>
</dbReference>
<dbReference type="Pfam" id="PF13428">
    <property type="entry name" value="TPR_14"/>
    <property type="match status" value="1"/>
</dbReference>